<dbReference type="RefSeq" id="WP_052349870.1">
    <property type="nucleotide sequence ID" value="NZ_AUAE01000037.1"/>
</dbReference>
<evidence type="ECO:0000313" key="1">
    <source>
        <dbReference type="EMBL" id="KKB54181.1"/>
    </source>
</evidence>
<dbReference type="PATRIC" id="fig|1203610.3.peg.3835"/>
<proteinExistence type="predicted"/>
<evidence type="ECO:0008006" key="3">
    <source>
        <dbReference type="Google" id="ProtNLM"/>
    </source>
</evidence>
<dbReference type="Proteomes" id="UP000033035">
    <property type="component" value="Unassembled WGS sequence"/>
</dbReference>
<gene>
    <name evidence="1" type="ORF">HMPREF1536_03762</name>
</gene>
<dbReference type="EMBL" id="AQHW01000017">
    <property type="protein sequence ID" value="KKB54181.1"/>
    <property type="molecule type" value="Genomic_DNA"/>
</dbReference>
<sequence>MKTTENKTLSFFSKGFTKVPNEILGKVYSEQPCTRMYGFLYLCLLYHASFRDRDAMINAQTVPCRRGEWVTCYRIIEQKTNISRSCLRELLETLVEDGLISIRRFARFTVITIIGYDSWFKIPVSSTPAPAGPPSPLRQGEVFIPVYTRLMEN</sequence>
<name>A0A0F5J8G5_9BACT</name>
<comment type="caution">
    <text evidence="1">The sequence shown here is derived from an EMBL/GenBank/DDBJ whole genome shotgun (WGS) entry which is preliminary data.</text>
</comment>
<dbReference type="HOGENOM" id="CLU_142846_0_0_10"/>
<accession>A0A0F5J8G5</accession>
<reference evidence="1 2" key="1">
    <citation type="submission" date="2013-04" db="EMBL/GenBank/DDBJ databases">
        <title>The Genome Sequence of Parabacteroides gordonii DSM 23371.</title>
        <authorList>
            <consortium name="The Broad Institute Genomics Platform"/>
            <person name="Earl A."/>
            <person name="Ward D."/>
            <person name="Feldgarden M."/>
            <person name="Gevers D."/>
            <person name="Martens E."/>
            <person name="Sakamoto M."/>
            <person name="Benno Y."/>
            <person name="Suzuki N."/>
            <person name="Matsunaga N."/>
            <person name="Koshihara K."/>
            <person name="Seki M."/>
            <person name="Komiya H."/>
            <person name="Walker B."/>
            <person name="Young S."/>
            <person name="Zeng Q."/>
            <person name="Gargeya S."/>
            <person name="Fitzgerald M."/>
            <person name="Haas B."/>
            <person name="Abouelleil A."/>
            <person name="Allen A.W."/>
            <person name="Alvarado L."/>
            <person name="Arachchi H.M."/>
            <person name="Berlin A.M."/>
            <person name="Chapman S.B."/>
            <person name="Gainer-Dewar J."/>
            <person name="Goldberg J."/>
            <person name="Griggs A."/>
            <person name="Gujja S."/>
            <person name="Hansen M."/>
            <person name="Howarth C."/>
            <person name="Imamovic A."/>
            <person name="Ireland A."/>
            <person name="Larimer J."/>
            <person name="McCowan C."/>
            <person name="Murphy C."/>
            <person name="Pearson M."/>
            <person name="Poon T.W."/>
            <person name="Priest M."/>
            <person name="Roberts A."/>
            <person name="Saif S."/>
            <person name="Shea T."/>
            <person name="Sisk P."/>
            <person name="Sykes S."/>
            <person name="Wortman J."/>
            <person name="Nusbaum C."/>
            <person name="Birren B."/>
        </authorList>
    </citation>
    <scope>NUCLEOTIDE SEQUENCE [LARGE SCALE GENOMIC DNA]</scope>
    <source>
        <strain evidence="1 2">MS-1</strain>
    </source>
</reference>
<protein>
    <recommendedName>
        <fullName evidence="3">Bacteriophage lambda Replication protein O N-terminal domain-containing protein</fullName>
    </recommendedName>
</protein>
<evidence type="ECO:0000313" key="2">
    <source>
        <dbReference type="Proteomes" id="UP000033035"/>
    </source>
</evidence>
<organism evidence="1 2">
    <name type="scientific">Parabacteroides gordonii MS-1 = DSM 23371</name>
    <dbReference type="NCBI Taxonomy" id="1203610"/>
    <lineage>
        <taxon>Bacteria</taxon>
        <taxon>Pseudomonadati</taxon>
        <taxon>Bacteroidota</taxon>
        <taxon>Bacteroidia</taxon>
        <taxon>Bacteroidales</taxon>
        <taxon>Tannerellaceae</taxon>
        <taxon>Parabacteroides</taxon>
    </lineage>
</organism>
<dbReference type="STRING" id="1203610.HMPREF1536_03762"/>
<keyword evidence="2" id="KW-1185">Reference proteome</keyword>
<dbReference type="AlphaFoldDB" id="A0A0F5J8G5"/>